<dbReference type="InterPro" id="IPR016047">
    <property type="entry name" value="M23ase_b-sheet_dom"/>
</dbReference>
<organism evidence="3 4">
    <name type="scientific">Cycloclasticus pugetii</name>
    <dbReference type="NCBI Taxonomy" id="34068"/>
    <lineage>
        <taxon>Bacteria</taxon>
        <taxon>Pseudomonadati</taxon>
        <taxon>Pseudomonadota</taxon>
        <taxon>Gammaproteobacteria</taxon>
        <taxon>Thiotrichales</taxon>
        <taxon>Piscirickettsiaceae</taxon>
        <taxon>Cycloclasticus</taxon>
    </lineage>
</organism>
<dbReference type="Pfam" id="PF01551">
    <property type="entry name" value="Peptidase_M23"/>
    <property type="match status" value="1"/>
</dbReference>
<feature type="domain" description="LysM" evidence="2">
    <location>
        <begin position="48"/>
        <end position="92"/>
    </location>
</feature>
<dbReference type="PANTHER" id="PTHR21666">
    <property type="entry name" value="PEPTIDASE-RELATED"/>
    <property type="match status" value="1"/>
</dbReference>
<evidence type="ECO:0000313" key="4">
    <source>
        <dbReference type="Proteomes" id="UP000015462"/>
    </source>
</evidence>
<dbReference type="InterPro" id="IPR011055">
    <property type="entry name" value="Dup_hybrid_motif"/>
</dbReference>
<reference evidence="3 4" key="1">
    <citation type="journal article" date="2013" name="Genome Announc.">
        <title>Genome Sequence of the Pyrene- and Fluoranthene-Degrading Bacterium Cycloclasticus sp. Strain PY97M.</title>
        <authorList>
            <person name="Cui Z."/>
            <person name="Xu G."/>
            <person name="Li Q."/>
            <person name="Gao W."/>
            <person name="Zheng L."/>
        </authorList>
    </citation>
    <scope>NUCLEOTIDE SEQUENCE [LARGE SCALE GENOMIC DNA]</scope>
    <source>
        <strain evidence="3 4">PY97M</strain>
    </source>
</reference>
<dbReference type="GO" id="GO:0009279">
    <property type="term" value="C:cell outer membrane"/>
    <property type="evidence" value="ECO:0007669"/>
    <property type="project" value="TreeGrafter"/>
</dbReference>
<dbReference type="GO" id="GO:0032153">
    <property type="term" value="C:cell division site"/>
    <property type="evidence" value="ECO:0007669"/>
    <property type="project" value="TreeGrafter"/>
</dbReference>
<dbReference type="InterPro" id="IPR018392">
    <property type="entry name" value="LysM"/>
</dbReference>
<dbReference type="CDD" id="cd00118">
    <property type="entry name" value="LysM"/>
    <property type="match status" value="1"/>
</dbReference>
<evidence type="ECO:0000313" key="3">
    <source>
        <dbReference type="EMBL" id="EPD12564.1"/>
    </source>
</evidence>
<name>A0AB33Z0H3_9GAMM</name>
<dbReference type="Proteomes" id="UP000015462">
    <property type="component" value="Unassembled WGS sequence"/>
</dbReference>
<sequence length="251" mass="28099">MFSLKAIKDTVTLISVLLVICTLISCGGSSVHAPVYNNHLPTKSTSSKVHIVRAGDTLYSIAWQNGKDYRTLAQWNNISWPYTIYKGQKLTLIGSNLKTNDKNKSLKPAKKTLKKQKITKSTSNNYQKRLKLNWQWPINVTSFEKGLVKSGLVLFGETGEQVKASESGKVVYAGSGLKGYGNLIIVKHNEEYLTAYGYNKRVLVSEGSVVKKGEVIAEIGVDNKNRRVLFFEMRRHGKAVSILEYMPVLRK</sequence>
<dbReference type="Gene3D" id="2.70.70.10">
    <property type="entry name" value="Glucose Permease (Domain IIA)"/>
    <property type="match status" value="1"/>
</dbReference>
<proteinExistence type="inferred from homology"/>
<dbReference type="Pfam" id="PF01476">
    <property type="entry name" value="LysM"/>
    <property type="match status" value="1"/>
</dbReference>
<dbReference type="InterPro" id="IPR050570">
    <property type="entry name" value="Cell_wall_metabolism_enzyme"/>
</dbReference>
<accession>A0AB33Z0H3</accession>
<dbReference type="GO" id="GO:0004222">
    <property type="term" value="F:metalloendopeptidase activity"/>
    <property type="evidence" value="ECO:0007669"/>
    <property type="project" value="TreeGrafter"/>
</dbReference>
<dbReference type="PANTHER" id="PTHR21666:SF263">
    <property type="entry name" value="MUREIN HYDROLASE ACTIVATOR NLPD"/>
    <property type="match status" value="1"/>
</dbReference>
<dbReference type="SMART" id="SM00257">
    <property type="entry name" value="LysM"/>
    <property type="match status" value="1"/>
</dbReference>
<dbReference type="InterPro" id="IPR036779">
    <property type="entry name" value="LysM_dom_sf"/>
</dbReference>
<dbReference type="RefSeq" id="WP_016390750.1">
    <property type="nucleotide sequence ID" value="NZ_JARGOU010000004.1"/>
</dbReference>
<dbReference type="PROSITE" id="PS51782">
    <property type="entry name" value="LYSM"/>
    <property type="match status" value="1"/>
</dbReference>
<dbReference type="EMBL" id="ASHL01000008">
    <property type="protein sequence ID" value="EPD12564.1"/>
    <property type="molecule type" value="Genomic_DNA"/>
</dbReference>
<comment type="similarity">
    <text evidence="1">Belongs to the E.coli NlpD/Haemophilus LppB family.</text>
</comment>
<keyword evidence="4" id="KW-1185">Reference proteome</keyword>
<protein>
    <submittedName>
        <fullName evidence="3">Peptidase M23</fullName>
    </submittedName>
</protein>
<dbReference type="PROSITE" id="PS51257">
    <property type="entry name" value="PROKAR_LIPOPROTEIN"/>
    <property type="match status" value="1"/>
</dbReference>
<comment type="caution">
    <text evidence="3">The sequence shown here is derived from an EMBL/GenBank/DDBJ whole genome shotgun (WGS) entry which is preliminary data.</text>
</comment>
<dbReference type="CDD" id="cd12797">
    <property type="entry name" value="M23_peptidase"/>
    <property type="match status" value="1"/>
</dbReference>
<gene>
    <name evidence="3" type="ORF">L196_09179</name>
</gene>
<dbReference type="AlphaFoldDB" id="A0AB33Z0H3"/>
<evidence type="ECO:0000259" key="2">
    <source>
        <dbReference type="PROSITE" id="PS51782"/>
    </source>
</evidence>
<evidence type="ECO:0000256" key="1">
    <source>
        <dbReference type="ARBA" id="ARBA00038420"/>
    </source>
</evidence>
<dbReference type="Gene3D" id="3.10.350.10">
    <property type="entry name" value="LysM domain"/>
    <property type="match status" value="1"/>
</dbReference>
<dbReference type="SUPFAM" id="SSF51261">
    <property type="entry name" value="Duplicated hybrid motif"/>
    <property type="match status" value="1"/>
</dbReference>